<reference evidence="1" key="2">
    <citation type="submission" date="2025-08" db="UniProtKB">
        <authorList>
            <consortium name="Ensembl"/>
        </authorList>
    </citation>
    <scope>IDENTIFICATION</scope>
</reference>
<reference evidence="1" key="1">
    <citation type="submission" date="2019-06" db="EMBL/GenBank/DDBJ databases">
        <authorList>
            <consortium name="Wellcome Sanger Institute Data Sharing"/>
        </authorList>
    </citation>
    <scope>NUCLEOTIDE SEQUENCE [LARGE SCALE GENOMIC DNA]</scope>
</reference>
<dbReference type="Proteomes" id="UP000472263">
    <property type="component" value="Chromosome 6"/>
</dbReference>
<dbReference type="GeneTree" id="ENSGT00940000174630"/>
<organism evidence="1 2">
    <name type="scientific">Myripristis murdjan</name>
    <name type="common">pinecone soldierfish</name>
    <dbReference type="NCBI Taxonomy" id="586833"/>
    <lineage>
        <taxon>Eukaryota</taxon>
        <taxon>Metazoa</taxon>
        <taxon>Chordata</taxon>
        <taxon>Craniata</taxon>
        <taxon>Vertebrata</taxon>
        <taxon>Euteleostomi</taxon>
        <taxon>Actinopterygii</taxon>
        <taxon>Neopterygii</taxon>
        <taxon>Teleostei</taxon>
        <taxon>Neoteleostei</taxon>
        <taxon>Acanthomorphata</taxon>
        <taxon>Holocentriformes</taxon>
        <taxon>Holocentridae</taxon>
        <taxon>Myripristis</taxon>
    </lineage>
</organism>
<proteinExistence type="predicted"/>
<evidence type="ECO:0000313" key="1">
    <source>
        <dbReference type="Ensembl" id="ENSMMDP00005027100.1"/>
    </source>
</evidence>
<name>A0A667YAC6_9TELE</name>
<keyword evidence="2" id="KW-1185">Reference proteome</keyword>
<protein>
    <submittedName>
        <fullName evidence="1">Uncharacterized protein</fullName>
    </submittedName>
</protein>
<dbReference type="InParanoid" id="A0A667YAC6"/>
<sequence>MHCGATPGPAQAMRLCCASPEGPEVDTLVGRTAMKTEVQVLIIAFLHRIYNFLRHPYGKGQIAAYLPNHYGCSNVPGLNLHMLPWDLLHHTQCVCSVPITAILRAICKRCWQFIRLGMVHLLINTLLKILEDDLEKSRLIKMCNKPPNFLFSYICNKQKKT</sequence>
<reference evidence="1" key="3">
    <citation type="submission" date="2025-09" db="UniProtKB">
        <authorList>
            <consortium name="Ensembl"/>
        </authorList>
    </citation>
    <scope>IDENTIFICATION</scope>
</reference>
<dbReference type="Ensembl" id="ENSMMDT00005027672.1">
    <property type="protein sequence ID" value="ENSMMDP00005027100.1"/>
    <property type="gene ID" value="ENSMMDG00005012928.1"/>
</dbReference>
<evidence type="ECO:0000313" key="2">
    <source>
        <dbReference type="Proteomes" id="UP000472263"/>
    </source>
</evidence>
<dbReference type="AlphaFoldDB" id="A0A667YAC6"/>
<accession>A0A667YAC6</accession>